<dbReference type="GO" id="GO:0016491">
    <property type="term" value="F:oxidoreductase activity"/>
    <property type="evidence" value="ECO:0007669"/>
    <property type="project" value="UniProtKB-KW"/>
</dbReference>
<reference evidence="8" key="3">
    <citation type="submission" date="2024-01" db="EMBL/GenBank/DDBJ databases">
        <authorList>
            <person name="Coelho M.A."/>
            <person name="David-Palma M."/>
            <person name="Shea T."/>
            <person name="Sun S."/>
            <person name="Cuomo C.A."/>
            <person name="Heitman J."/>
        </authorList>
    </citation>
    <scope>NUCLEOTIDE SEQUENCE</scope>
    <source>
        <strain evidence="8">CBS 7841</strain>
    </source>
</reference>
<evidence type="ECO:0000256" key="5">
    <source>
        <dbReference type="ARBA" id="ARBA00023002"/>
    </source>
</evidence>
<comment type="subcellular location">
    <subcellularLocation>
        <location evidence="2">Cytoplasm</location>
    </subcellularLocation>
    <subcellularLocation>
        <location evidence="1">Nucleus</location>
    </subcellularLocation>
</comment>
<evidence type="ECO:0000313" key="9">
    <source>
        <dbReference type="Proteomes" id="UP000094043"/>
    </source>
</evidence>
<dbReference type="RefSeq" id="XP_066067994.1">
    <property type="nucleotide sequence ID" value="XM_066211897.1"/>
</dbReference>
<keyword evidence="4" id="KW-0963">Cytoplasm</keyword>
<evidence type="ECO:0000256" key="4">
    <source>
        <dbReference type="ARBA" id="ARBA00022490"/>
    </source>
</evidence>
<dbReference type="Proteomes" id="UP000094043">
    <property type="component" value="Chromosome 3"/>
</dbReference>
<dbReference type="GeneID" id="91086684"/>
<proteinExistence type="inferred from homology"/>
<keyword evidence="6" id="KW-0539">Nucleus</keyword>
<comment type="similarity">
    <text evidence="3">Belongs to the nitroreductase family.</text>
</comment>
<evidence type="ECO:0000256" key="2">
    <source>
        <dbReference type="ARBA" id="ARBA00004496"/>
    </source>
</evidence>
<reference evidence="8" key="1">
    <citation type="submission" date="2016-06" db="EMBL/GenBank/DDBJ databases">
        <authorList>
            <person name="Cuomo C."/>
            <person name="Litvintseva A."/>
            <person name="Heitman J."/>
            <person name="Chen Y."/>
            <person name="Sun S."/>
            <person name="Springer D."/>
            <person name="Dromer F."/>
            <person name="Young S."/>
            <person name="Zeng Q."/>
            <person name="Chapman S."/>
            <person name="Gujja S."/>
            <person name="Saif S."/>
            <person name="Birren B."/>
        </authorList>
    </citation>
    <scope>NUCLEOTIDE SEQUENCE</scope>
    <source>
        <strain evidence="8">CBS 7841</strain>
    </source>
</reference>
<evidence type="ECO:0000313" key="8">
    <source>
        <dbReference type="EMBL" id="WVN87294.1"/>
    </source>
</evidence>
<dbReference type="AlphaFoldDB" id="A0AAJ8JRV9"/>
<feature type="domain" description="Nitroreductase" evidence="7">
    <location>
        <begin position="12"/>
        <end position="185"/>
    </location>
</feature>
<dbReference type="KEGG" id="cdep:91086684"/>
<dbReference type="InterPro" id="IPR033877">
    <property type="entry name" value="Frm2/Hbn1"/>
</dbReference>
<dbReference type="PANTHER" id="PTHR43035:SF1">
    <property type="entry name" value="FATTY ACID REPRESSION MUTANT PROTEIN 2-RELATED"/>
    <property type="match status" value="1"/>
</dbReference>
<dbReference type="GO" id="GO:0005634">
    <property type="term" value="C:nucleus"/>
    <property type="evidence" value="ECO:0007669"/>
    <property type="project" value="UniProtKB-SubCell"/>
</dbReference>
<evidence type="ECO:0000256" key="1">
    <source>
        <dbReference type="ARBA" id="ARBA00004123"/>
    </source>
</evidence>
<dbReference type="Pfam" id="PF00881">
    <property type="entry name" value="Nitroreductase"/>
    <property type="match status" value="1"/>
</dbReference>
<sequence>MSKSASFFEAVVARRSYYSLHKESTLSQEQLKELIQKAVKYTPTSFNGQQSRAVLVAGKKHDELWDKVKESHLKTLGGDKDQEELWSKKFDKQFKAGYGTVLFFEDQEIVNGSAAKMPALAQSLSVWSHNSAGMLQYIVWTALEAEGHGASLQHYAQYTPGVQAEITELVDVPPTWSVTALLPFGVPAGPPGSATFEKTFEPIEKRTKFFFDKN</sequence>
<evidence type="ECO:0000256" key="6">
    <source>
        <dbReference type="ARBA" id="ARBA00023242"/>
    </source>
</evidence>
<dbReference type="CDD" id="cd02140">
    <property type="entry name" value="Frm2-like"/>
    <property type="match status" value="1"/>
</dbReference>
<dbReference type="EMBL" id="CP143786">
    <property type="protein sequence ID" value="WVN87294.1"/>
    <property type="molecule type" value="Genomic_DNA"/>
</dbReference>
<evidence type="ECO:0000259" key="7">
    <source>
        <dbReference type="Pfam" id="PF00881"/>
    </source>
</evidence>
<dbReference type="InterPro" id="IPR029479">
    <property type="entry name" value="Nitroreductase"/>
</dbReference>
<keyword evidence="9" id="KW-1185">Reference proteome</keyword>
<gene>
    <name evidence="8" type="ORF">L203_102472</name>
</gene>
<evidence type="ECO:0000256" key="3">
    <source>
        <dbReference type="ARBA" id="ARBA00007118"/>
    </source>
</evidence>
<dbReference type="SUPFAM" id="SSF55469">
    <property type="entry name" value="FMN-dependent nitroreductase-like"/>
    <property type="match status" value="1"/>
</dbReference>
<organism evidence="8 9">
    <name type="scientific">Cryptococcus depauperatus CBS 7841</name>
    <dbReference type="NCBI Taxonomy" id="1295531"/>
    <lineage>
        <taxon>Eukaryota</taxon>
        <taxon>Fungi</taxon>
        <taxon>Dikarya</taxon>
        <taxon>Basidiomycota</taxon>
        <taxon>Agaricomycotina</taxon>
        <taxon>Tremellomycetes</taxon>
        <taxon>Tremellales</taxon>
        <taxon>Cryptococcaceae</taxon>
        <taxon>Cryptococcus</taxon>
    </lineage>
</organism>
<keyword evidence="5" id="KW-0560">Oxidoreductase</keyword>
<dbReference type="GO" id="GO:0005737">
    <property type="term" value="C:cytoplasm"/>
    <property type="evidence" value="ECO:0007669"/>
    <property type="project" value="UniProtKB-SubCell"/>
</dbReference>
<dbReference type="FunFam" id="3.40.109.10:FF:000001">
    <property type="entry name" value="Nitroreductase family"/>
    <property type="match status" value="1"/>
</dbReference>
<name>A0AAJ8JRV9_9TREE</name>
<dbReference type="PANTHER" id="PTHR43035">
    <property type="entry name" value="FATTY ACID REPRESSION MUTANT PROTEIN 2-RELATED"/>
    <property type="match status" value="1"/>
</dbReference>
<dbReference type="GO" id="GO:0034599">
    <property type="term" value="P:cellular response to oxidative stress"/>
    <property type="evidence" value="ECO:0007669"/>
    <property type="project" value="InterPro"/>
</dbReference>
<protein>
    <recommendedName>
        <fullName evidence="7">Nitroreductase domain-containing protein</fullName>
    </recommendedName>
</protein>
<dbReference type="Gene3D" id="3.40.109.10">
    <property type="entry name" value="NADH Oxidase"/>
    <property type="match status" value="1"/>
</dbReference>
<accession>A0AAJ8JRV9</accession>
<reference evidence="8" key="2">
    <citation type="journal article" date="2022" name="Elife">
        <title>Obligate sexual reproduction of a homothallic fungus closely related to the Cryptococcus pathogenic species complex.</title>
        <authorList>
            <person name="Passer A.R."/>
            <person name="Clancey S.A."/>
            <person name="Shea T."/>
            <person name="David-Palma M."/>
            <person name="Averette A.F."/>
            <person name="Boekhout T."/>
            <person name="Porcel B.M."/>
            <person name="Nowrousian M."/>
            <person name="Cuomo C.A."/>
            <person name="Sun S."/>
            <person name="Heitman J."/>
            <person name="Coelho M.A."/>
        </authorList>
    </citation>
    <scope>NUCLEOTIDE SEQUENCE</scope>
    <source>
        <strain evidence="8">CBS 7841</strain>
    </source>
</reference>
<dbReference type="InterPro" id="IPR000415">
    <property type="entry name" value="Nitroreductase-like"/>
</dbReference>